<proteinExistence type="predicted"/>
<gene>
    <name evidence="1" type="ORF">FYK55_05280</name>
</gene>
<dbReference type="RefSeq" id="WP_150075304.1">
    <property type="nucleotide sequence ID" value="NZ_VWOX01000002.1"/>
</dbReference>
<keyword evidence="2" id="KW-1185">Reference proteome</keyword>
<sequence>MKDPAIKWRRRFWAVLAAWLVVTVATSFEPVRGWLIRPLYVHDEDAKGEIAYVMADGPAYWERLHAASDLYHMHRIGEIYVLHEDRASGYDFERHQTSMRIERVIDFLGLYDVPKEKIHSVPIRPDDKLSSLSEAVSLSELPRKFSSIVVVTSPPHTRRSLMCFRRTFGDEVKITVYSAALPGHSDETFFPIWIEYVKLVVYWFAT</sequence>
<comment type="caution">
    <text evidence="1">The sequence shown here is derived from an EMBL/GenBank/DDBJ whole genome shotgun (WGS) entry which is preliminary data.</text>
</comment>
<dbReference type="EMBL" id="VWOX01000002">
    <property type="protein sequence ID" value="KAA5546297.1"/>
    <property type="molecule type" value="Genomic_DNA"/>
</dbReference>
<accession>A0A5M6DFG5</accession>
<name>A0A5M6DFG5_9BACT</name>
<protein>
    <submittedName>
        <fullName evidence="1">YdcF family protein</fullName>
    </submittedName>
</protein>
<evidence type="ECO:0000313" key="1">
    <source>
        <dbReference type="EMBL" id="KAA5546297.1"/>
    </source>
</evidence>
<reference evidence="1 2" key="1">
    <citation type="submission" date="2019-08" db="EMBL/GenBank/DDBJ databases">
        <authorList>
            <person name="Dhanesh K."/>
            <person name="Kumar G."/>
            <person name="Sasikala C."/>
            <person name="Venkata Ramana C."/>
        </authorList>
    </citation>
    <scope>NUCLEOTIDE SEQUENCE [LARGE SCALE GENOMIC DNA]</scope>
    <source>
        <strain evidence="1 2">JC645</strain>
    </source>
</reference>
<organism evidence="1 2">
    <name type="scientific">Roseiconus nitratireducens</name>
    <dbReference type="NCBI Taxonomy" id="2605748"/>
    <lineage>
        <taxon>Bacteria</taxon>
        <taxon>Pseudomonadati</taxon>
        <taxon>Planctomycetota</taxon>
        <taxon>Planctomycetia</taxon>
        <taxon>Pirellulales</taxon>
        <taxon>Pirellulaceae</taxon>
        <taxon>Roseiconus</taxon>
    </lineage>
</organism>
<dbReference type="AlphaFoldDB" id="A0A5M6DFG5"/>
<dbReference type="Proteomes" id="UP000324479">
    <property type="component" value="Unassembled WGS sequence"/>
</dbReference>
<evidence type="ECO:0000313" key="2">
    <source>
        <dbReference type="Proteomes" id="UP000324479"/>
    </source>
</evidence>